<reference evidence="10" key="1">
    <citation type="journal article" date="2020" name="J. ISSAAS">
        <title>Lactobacilli and other gastrointestinal microbiota of Peromyscus leucopus, reservoir host for agents of Lyme disease and other zoonoses in North America.</title>
        <authorList>
            <person name="Milovic A."/>
            <person name="Bassam K."/>
            <person name="Shao H."/>
            <person name="Chatzistamou I."/>
            <person name="Tufts D.M."/>
            <person name="Diuk-Wasser M."/>
            <person name="Barbour A.G."/>
        </authorList>
    </citation>
    <scope>NUCLEOTIDE SEQUENCE</scope>
    <source>
        <strain evidence="10">LL40</strain>
    </source>
</reference>
<name>A0A650EPU6_9FIRM</name>
<feature type="domain" description="HAMP" evidence="9">
    <location>
        <begin position="313"/>
        <end position="364"/>
    </location>
</feature>
<sequence length="580" mass="65321">MPNKFTWNLSIRTKLLLSYLIIIAICLSFFGTIVWKTASNSLREESRATVLQTVNLAYETLTAHMVDVEDILLALQADQVILNTLQYPAANIIDDIETLESELLSVDIFRKKVSSIKLYLLDRGDFPSNDDSIILTDEKIKNEPWYIETVKNDGTFCWNVFHASGSTGIVTASRLVLDTQTHQPIAVLRADIDLLQFAGKLEQIKLGKQGTLFLAADNHIVNLSGSAYINRFVNAPGLSKIINNSTIDNGYTDIDNIEYLVSYRDLKHPSLKLVGAVQCTELDDSSTFVGQAIVFTALISLLLSLLILSFILQNITAPLHRLANTMENFTDNLNLRMEIPSNDIIGKLYKSFNTMMSTISNLIEDVNTLFQKQKVSELKALQAQINPHFLYNTLDSINWMAKKYGAKDISKLATSLGSFFRHSLNKGQEYTTISNELQQIISYVYIQKVRFKDKFDLNIHVDEEILDYSIIKLSLQPLVENCIVHAFEEIDYKGVIDVDGYRDGNYIFLQVSDNGVGANTDELNKAVNKSFNINEPIEKYGLHNVNERIKLYFNDNCGLSFSANESGGITVTIKIEVKEL</sequence>
<dbReference type="CDD" id="cd18774">
    <property type="entry name" value="PDC2_HK_sensor"/>
    <property type="match status" value="1"/>
</dbReference>
<keyword evidence="4 10" id="KW-0808">Transferase</keyword>
<evidence type="ECO:0000256" key="4">
    <source>
        <dbReference type="ARBA" id="ARBA00022679"/>
    </source>
</evidence>
<dbReference type="EMBL" id="MN577573">
    <property type="protein sequence ID" value="QGT50954.1"/>
    <property type="molecule type" value="Genomic_DNA"/>
</dbReference>
<dbReference type="InterPro" id="IPR050640">
    <property type="entry name" value="Bact_2-comp_sensor_kinase"/>
</dbReference>
<dbReference type="PROSITE" id="PS50885">
    <property type="entry name" value="HAMP"/>
    <property type="match status" value="1"/>
</dbReference>
<dbReference type="Gene3D" id="6.10.340.10">
    <property type="match status" value="1"/>
</dbReference>
<evidence type="ECO:0000256" key="5">
    <source>
        <dbReference type="ARBA" id="ARBA00022692"/>
    </source>
</evidence>
<gene>
    <name evidence="10" type="ORF">Firmicute1046_0300</name>
</gene>
<evidence type="ECO:0000256" key="3">
    <source>
        <dbReference type="ARBA" id="ARBA00022553"/>
    </source>
</evidence>
<dbReference type="PANTHER" id="PTHR34220">
    <property type="entry name" value="SENSOR HISTIDINE KINASE YPDA"/>
    <property type="match status" value="1"/>
</dbReference>
<evidence type="ECO:0000256" key="7">
    <source>
        <dbReference type="ARBA" id="ARBA00023136"/>
    </source>
</evidence>
<evidence type="ECO:0000256" key="2">
    <source>
        <dbReference type="ARBA" id="ARBA00022475"/>
    </source>
</evidence>
<keyword evidence="5 8" id="KW-0812">Transmembrane</keyword>
<dbReference type="Pfam" id="PF06580">
    <property type="entry name" value="His_kinase"/>
    <property type="match status" value="1"/>
</dbReference>
<evidence type="ECO:0000256" key="1">
    <source>
        <dbReference type="ARBA" id="ARBA00004651"/>
    </source>
</evidence>
<evidence type="ECO:0000256" key="6">
    <source>
        <dbReference type="ARBA" id="ARBA00022989"/>
    </source>
</evidence>
<protein>
    <submittedName>
        <fullName evidence="10">Sensor histidine kinase</fullName>
        <ecNumber evidence="10">2.7.3.-</ecNumber>
    </submittedName>
</protein>
<dbReference type="Pfam" id="PF00672">
    <property type="entry name" value="HAMP"/>
    <property type="match status" value="1"/>
</dbReference>
<dbReference type="InterPro" id="IPR003660">
    <property type="entry name" value="HAMP_dom"/>
</dbReference>
<feature type="transmembrane region" description="Helical" evidence="8">
    <location>
        <begin position="288"/>
        <end position="312"/>
    </location>
</feature>
<keyword evidence="6 8" id="KW-1133">Transmembrane helix</keyword>
<accession>A0A650EPU6</accession>
<dbReference type="GO" id="GO:0000155">
    <property type="term" value="F:phosphorelay sensor kinase activity"/>
    <property type="evidence" value="ECO:0007669"/>
    <property type="project" value="InterPro"/>
</dbReference>
<dbReference type="SUPFAM" id="SSF158472">
    <property type="entry name" value="HAMP domain-like"/>
    <property type="match status" value="1"/>
</dbReference>
<dbReference type="SMART" id="SM00304">
    <property type="entry name" value="HAMP"/>
    <property type="match status" value="1"/>
</dbReference>
<dbReference type="Pfam" id="PF02743">
    <property type="entry name" value="dCache_1"/>
    <property type="match status" value="1"/>
</dbReference>
<dbReference type="EC" id="2.7.3.-" evidence="10"/>
<dbReference type="Gene3D" id="3.30.565.10">
    <property type="entry name" value="Histidine kinase-like ATPase, C-terminal domain"/>
    <property type="match status" value="1"/>
</dbReference>
<dbReference type="Gene3D" id="3.30.450.20">
    <property type="entry name" value="PAS domain"/>
    <property type="match status" value="2"/>
</dbReference>
<proteinExistence type="predicted"/>
<keyword evidence="2" id="KW-1003">Cell membrane</keyword>
<organism evidence="10">
    <name type="scientific">uncultured Bacillota bacterium</name>
    <dbReference type="NCBI Taxonomy" id="344338"/>
    <lineage>
        <taxon>Bacteria</taxon>
        <taxon>Bacillati</taxon>
        <taxon>Bacillota</taxon>
        <taxon>environmental samples</taxon>
    </lineage>
</organism>
<dbReference type="SUPFAM" id="SSF55874">
    <property type="entry name" value="ATPase domain of HSP90 chaperone/DNA topoisomerase II/histidine kinase"/>
    <property type="match status" value="1"/>
</dbReference>
<dbReference type="PANTHER" id="PTHR34220:SF7">
    <property type="entry name" value="SENSOR HISTIDINE KINASE YPDA"/>
    <property type="match status" value="1"/>
</dbReference>
<evidence type="ECO:0000256" key="8">
    <source>
        <dbReference type="SAM" id="Phobius"/>
    </source>
</evidence>
<keyword evidence="7 8" id="KW-0472">Membrane</keyword>
<dbReference type="InterPro" id="IPR036890">
    <property type="entry name" value="HATPase_C_sf"/>
</dbReference>
<evidence type="ECO:0000313" key="10">
    <source>
        <dbReference type="EMBL" id="QGT50954.1"/>
    </source>
</evidence>
<keyword evidence="3" id="KW-0597">Phosphoprotein</keyword>
<dbReference type="AlphaFoldDB" id="A0A650EPU6"/>
<evidence type="ECO:0000259" key="9">
    <source>
        <dbReference type="PROSITE" id="PS50885"/>
    </source>
</evidence>
<dbReference type="InterPro" id="IPR010559">
    <property type="entry name" value="Sig_transdc_His_kin_internal"/>
</dbReference>
<dbReference type="GO" id="GO:0005886">
    <property type="term" value="C:plasma membrane"/>
    <property type="evidence" value="ECO:0007669"/>
    <property type="project" value="UniProtKB-SubCell"/>
</dbReference>
<keyword evidence="10" id="KW-0418">Kinase</keyword>
<dbReference type="InterPro" id="IPR033479">
    <property type="entry name" value="dCache_1"/>
</dbReference>
<feature type="transmembrane region" description="Helical" evidence="8">
    <location>
        <begin position="16"/>
        <end position="35"/>
    </location>
</feature>
<comment type="subcellular location">
    <subcellularLocation>
        <location evidence="1">Cell membrane</location>
        <topology evidence="1">Multi-pass membrane protein</topology>
    </subcellularLocation>
</comment>
<dbReference type="CDD" id="cd06225">
    <property type="entry name" value="HAMP"/>
    <property type="match status" value="1"/>
</dbReference>